<evidence type="ECO:0000313" key="8">
    <source>
        <dbReference type="Proteomes" id="UP001439008"/>
    </source>
</evidence>
<accession>A0ABV2ATD1</accession>
<dbReference type="SUPFAM" id="SSF50952">
    <property type="entry name" value="Soluble quinoprotein glucose dehydrogenase"/>
    <property type="match status" value="1"/>
</dbReference>
<evidence type="ECO:0000256" key="4">
    <source>
        <dbReference type="ARBA" id="ARBA00022917"/>
    </source>
</evidence>
<dbReference type="InterPro" id="IPR013979">
    <property type="entry name" value="TIF_beta_prop-like"/>
</dbReference>
<name>A0ABV2ATD1_9EUKA</name>
<reference evidence="7 8" key="1">
    <citation type="journal article" date="2024" name="BMC Biol.">
        <title>Comparative genomics of Ascetosporea gives new insight into the evolutionary basis for animal parasitism in Rhizaria.</title>
        <authorList>
            <person name="Hiltunen Thoren M."/>
            <person name="Onut-Brannstrom I."/>
            <person name="Alfjorden A."/>
            <person name="Peckova H."/>
            <person name="Swords F."/>
            <person name="Hooper C."/>
            <person name="Holzer A.S."/>
            <person name="Bass D."/>
            <person name="Burki F."/>
        </authorList>
    </citation>
    <scope>NUCLEOTIDE SEQUENCE [LARGE SCALE GENOMIC DNA]</scope>
    <source>
        <strain evidence="7">20-A016</strain>
    </source>
</reference>
<gene>
    <name evidence="7" type="primary">PRT1</name>
    <name evidence="7" type="ORF">MHBO_004452</name>
</gene>
<dbReference type="EMBL" id="JBDODL010004052">
    <property type="protein sequence ID" value="MES1922923.1"/>
    <property type="molecule type" value="Genomic_DNA"/>
</dbReference>
<keyword evidence="2 7" id="KW-0396">Initiation factor</keyword>
<feature type="non-terminal residue" evidence="7">
    <location>
        <position position="1"/>
    </location>
</feature>
<comment type="caution">
    <text evidence="7">The sequence shown here is derived from an EMBL/GenBank/DDBJ whole genome shotgun (WGS) entry which is preliminary data.</text>
</comment>
<evidence type="ECO:0000256" key="1">
    <source>
        <dbReference type="ARBA" id="ARBA00022490"/>
    </source>
</evidence>
<dbReference type="PANTHER" id="PTHR14068:SF0">
    <property type="entry name" value="EUKARYOTIC TRANSLATION INITIATION FACTOR 3 SUBUNIT B"/>
    <property type="match status" value="1"/>
</dbReference>
<keyword evidence="5" id="KW-0175">Coiled coil</keyword>
<organism evidence="7 8">
    <name type="scientific">Bonamia ostreae</name>
    <dbReference type="NCBI Taxonomy" id="126728"/>
    <lineage>
        <taxon>Eukaryota</taxon>
        <taxon>Sar</taxon>
        <taxon>Rhizaria</taxon>
        <taxon>Endomyxa</taxon>
        <taxon>Ascetosporea</taxon>
        <taxon>Haplosporida</taxon>
        <taxon>Bonamia</taxon>
    </lineage>
</organism>
<dbReference type="Pfam" id="PF08662">
    <property type="entry name" value="eIF2A"/>
    <property type="match status" value="1"/>
</dbReference>
<keyword evidence="1" id="KW-0963">Cytoplasm</keyword>
<feature type="coiled-coil region" evidence="5">
    <location>
        <begin position="159"/>
        <end position="223"/>
    </location>
</feature>
<keyword evidence="4" id="KW-0648">Protein biosynthesis</keyword>
<dbReference type="InterPro" id="IPR011400">
    <property type="entry name" value="EIF3B"/>
</dbReference>
<dbReference type="Gene3D" id="2.130.10.10">
    <property type="entry name" value="YVTN repeat-like/Quinoprotein amine dehydrogenase"/>
    <property type="match status" value="1"/>
</dbReference>
<proteinExistence type="predicted"/>
<keyword evidence="3" id="KW-0694">RNA-binding</keyword>
<dbReference type="InterPro" id="IPR011041">
    <property type="entry name" value="Quinoprot_gluc/sorb_DH_b-prop"/>
</dbReference>
<dbReference type="PANTHER" id="PTHR14068">
    <property type="entry name" value="EUKARYOTIC TRANSLATION INITIATION FACTOR 3 EIF3 -RELATED"/>
    <property type="match status" value="1"/>
</dbReference>
<sequence>VLHSSFSPMKPLLAAVYVFKNQYHVSVFDLKKDEEIVHLQREKVNRVLWSPCGLRLVAVGLSSGGDACNGGLVFVDCETRLVIKKQSHFNCNSADWSPFGRFLMTAILDKSGLVDNRTAQRSYNIYDSAGELVVSQNSSQLKQFLWRPRPKLKESAEPNSEKRQELEKLDESVRLLNVNEEERLRGNRLTNYRNAMAGLACSLEEERKLIEKLRKDLIVVSLEEEVEIEKDVRVEVERFVEEMDQ</sequence>
<dbReference type="GO" id="GO:0003743">
    <property type="term" value="F:translation initiation factor activity"/>
    <property type="evidence" value="ECO:0007669"/>
    <property type="project" value="UniProtKB-KW"/>
</dbReference>
<evidence type="ECO:0000313" key="7">
    <source>
        <dbReference type="EMBL" id="MES1922923.1"/>
    </source>
</evidence>
<dbReference type="Proteomes" id="UP001439008">
    <property type="component" value="Unassembled WGS sequence"/>
</dbReference>
<evidence type="ECO:0000256" key="5">
    <source>
        <dbReference type="SAM" id="Coils"/>
    </source>
</evidence>
<evidence type="ECO:0000259" key="6">
    <source>
        <dbReference type="Pfam" id="PF08662"/>
    </source>
</evidence>
<evidence type="ECO:0000256" key="2">
    <source>
        <dbReference type="ARBA" id="ARBA00022540"/>
    </source>
</evidence>
<dbReference type="InterPro" id="IPR015943">
    <property type="entry name" value="WD40/YVTN_repeat-like_dom_sf"/>
</dbReference>
<feature type="domain" description="Translation initiation factor beta propellor-like" evidence="6">
    <location>
        <begin position="14"/>
        <end position="143"/>
    </location>
</feature>
<keyword evidence="8" id="KW-1185">Reference proteome</keyword>
<evidence type="ECO:0000256" key="3">
    <source>
        <dbReference type="ARBA" id="ARBA00022884"/>
    </source>
</evidence>
<protein>
    <submittedName>
        <fullName evidence="7">Translation initiation factor 3 subunit b</fullName>
    </submittedName>
</protein>